<evidence type="ECO:0000313" key="3">
    <source>
        <dbReference type="Proteomes" id="UP000095751"/>
    </source>
</evidence>
<keyword evidence="3" id="KW-1185">Reference proteome</keyword>
<organism evidence="2 3">
    <name type="scientific">Fragilariopsis cylindrus CCMP1102</name>
    <dbReference type="NCBI Taxonomy" id="635003"/>
    <lineage>
        <taxon>Eukaryota</taxon>
        <taxon>Sar</taxon>
        <taxon>Stramenopiles</taxon>
        <taxon>Ochrophyta</taxon>
        <taxon>Bacillariophyta</taxon>
        <taxon>Bacillariophyceae</taxon>
        <taxon>Bacillariophycidae</taxon>
        <taxon>Bacillariales</taxon>
        <taxon>Bacillariaceae</taxon>
        <taxon>Fragilariopsis</taxon>
    </lineage>
</organism>
<dbReference type="InParanoid" id="A0A1E7F8Z4"/>
<accession>A0A1E7F8Z4</accession>
<evidence type="ECO:0000259" key="1">
    <source>
        <dbReference type="Pfam" id="PF04116"/>
    </source>
</evidence>
<proteinExistence type="predicted"/>
<sequence>ALVVMFVVLDLCYAPCHHLLHMPAIYPLIHKHHHRQHFPTRGYLDAGNEHPIEHIIGVLCTWASVLSAVHIVDAHAVVIFLFFNIHAALAMLNHSPYDVEFLGYSVANHEMHHRKFTINYSQYCMWYDHLMKTY</sequence>
<dbReference type="Pfam" id="PF04116">
    <property type="entry name" value="FA_hydroxylase"/>
    <property type="match status" value="1"/>
</dbReference>
<dbReference type="GO" id="GO:0016491">
    <property type="term" value="F:oxidoreductase activity"/>
    <property type="evidence" value="ECO:0007669"/>
    <property type="project" value="InterPro"/>
</dbReference>
<dbReference type="InterPro" id="IPR006694">
    <property type="entry name" value="Fatty_acid_hydroxylase"/>
</dbReference>
<dbReference type="EMBL" id="KV784360">
    <property type="protein sequence ID" value="OEU14651.1"/>
    <property type="molecule type" value="Genomic_DNA"/>
</dbReference>
<feature type="non-terminal residue" evidence="2">
    <location>
        <position position="1"/>
    </location>
</feature>
<dbReference type="GO" id="GO:0008610">
    <property type="term" value="P:lipid biosynthetic process"/>
    <property type="evidence" value="ECO:0007669"/>
    <property type="project" value="InterPro"/>
</dbReference>
<name>A0A1E7F8Z4_9STRA</name>
<feature type="domain" description="Fatty acid hydroxylase" evidence="1">
    <location>
        <begin position="3"/>
        <end position="133"/>
    </location>
</feature>
<dbReference type="OrthoDB" id="408954at2759"/>
<dbReference type="AlphaFoldDB" id="A0A1E7F8Z4"/>
<evidence type="ECO:0000313" key="2">
    <source>
        <dbReference type="EMBL" id="OEU14651.1"/>
    </source>
</evidence>
<dbReference type="KEGG" id="fcy:FRACYDRAFT_154388"/>
<feature type="non-terminal residue" evidence="2">
    <location>
        <position position="134"/>
    </location>
</feature>
<protein>
    <recommendedName>
        <fullName evidence="1">Fatty acid hydroxylase domain-containing protein</fullName>
    </recommendedName>
</protein>
<dbReference type="Proteomes" id="UP000095751">
    <property type="component" value="Unassembled WGS sequence"/>
</dbReference>
<gene>
    <name evidence="2" type="ORF">FRACYDRAFT_154388</name>
</gene>
<dbReference type="GO" id="GO:0005506">
    <property type="term" value="F:iron ion binding"/>
    <property type="evidence" value="ECO:0007669"/>
    <property type="project" value="InterPro"/>
</dbReference>
<reference evidence="2 3" key="1">
    <citation type="submission" date="2016-09" db="EMBL/GenBank/DDBJ databases">
        <title>Extensive genetic diversity and differential bi-allelic expression allows diatom success in the polar Southern Ocean.</title>
        <authorList>
            <consortium name="DOE Joint Genome Institute"/>
            <person name="Mock T."/>
            <person name="Otillar R.P."/>
            <person name="Strauss J."/>
            <person name="Dupont C."/>
            <person name="Frickenhaus S."/>
            <person name="Maumus F."/>
            <person name="Mcmullan M."/>
            <person name="Sanges R."/>
            <person name="Schmutz J."/>
            <person name="Toseland A."/>
            <person name="Valas R."/>
            <person name="Veluchamy A."/>
            <person name="Ward B.J."/>
            <person name="Allen A."/>
            <person name="Barry K."/>
            <person name="Falciatore A."/>
            <person name="Ferrante M."/>
            <person name="Fortunato A.E."/>
            <person name="Gloeckner G."/>
            <person name="Gruber A."/>
            <person name="Hipkin R."/>
            <person name="Janech M."/>
            <person name="Kroth P."/>
            <person name="Leese F."/>
            <person name="Lindquist E."/>
            <person name="Lyon B.R."/>
            <person name="Martin J."/>
            <person name="Mayer C."/>
            <person name="Parker M."/>
            <person name="Quesneville H."/>
            <person name="Raymond J."/>
            <person name="Uhlig C."/>
            <person name="Valentin K.U."/>
            <person name="Worden A.Z."/>
            <person name="Armbrust E.V."/>
            <person name="Bowler C."/>
            <person name="Green B."/>
            <person name="Moulton V."/>
            <person name="Van Oosterhout C."/>
            <person name="Grigoriev I."/>
        </authorList>
    </citation>
    <scope>NUCLEOTIDE SEQUENCE [LARGE SCALE GENOMIC DNA]</scope>
    <source>
        <strain evidence="2 3">CCMP1102</strain>
    </source>
</reference>